<dbReference type="SUPFAM" id="SSF55620">
    <property type="entry name" value="Tetrahydrobiopterin biosynthesis enzymes-like"/>
    <property type="match status" value="1"/>
</dbReference>
<protein>
    <recommendedName>
        <fullName evidence="3">GTP cyclohydrolase I</fullName>
    </recommendedName>
</protein>
<evidence type="ECO:0000313" key="2">
    <source>
        <dbReference type="Proteomes" id="UP000177481"/>
    </source>
</evidence>
<dbReference type="Proteomes" id="UP000177481">
    <property type="component" value="Unassembled WGS sequence"/>
</dbReference>
<gene>
    <name evidence="1" type="ORF">A3A71_04280</name>
</gene>
<evidence type="ECO:0008006" key="3">
    <source>
        <dbReference type="Google" id="ProtNLM"/>
    </source>
</evidence>
<name>A0A1F5EAA7_9BACT</name>
<dbReference type="InterPro" id="IPR043133">
    <property type="entry name" value="GTP-CH-I_C/QueF"/>
</dbReference>
<sequence length="112" mass="12815">MEAIEINYKVSGTRIIIPFKAICSVTDKEFGGNIIIEYHPISKVLEYVDTETVVTEFTKVKLKAEELARRVFDEVAKSIEPNYLKITIDVNHSNAHQPVQVWIEEELKSGKH</sequence>
<accession>A0A1F5EAA7</accession>
<reference evidence="1 2" key="1">
    <citation type="journal article" date="2016" name="Nat. Commun.">
        <title>Thousands of microbial genomes shed light on interconnected biogeochemical processes in an aquifer system.</title>
        <authorList>
            <person name="Anantharaman K."/>
            <person name="Brown C.T."/>
            <person name="Hug L.A."/>
            <person name="Sharon I."/>
            <person name="Castelle C.J."/>
            <person name="Probst A.J."/>
            <person name="Thomas B.C."/>
            <person name="Singh A."/>
            <person name="Wilkins M.J."/>
            <person name="Karaoz U."/>
            <person name="Brodie E.L."/>
            <person name="Williams K.H."/>
            <person name="Hubbard S.S."/>
            <person name="Banfield J.F."/>
        </authorList>
    </citation>
    <scope>NUCLEOTIDE SEQUENCE [LARGE SCALE GENOMIC DNA]</scope>
</reference>
<dbReference type="AlphaFoldDB" id="A0A1F5EAA7"/>
<dbReference type="STRING" id="1797471.A3A71_04280"/>
<organism evidence="1 2">
    <name type="scientific">Candidatus Berkelbacteria bacterium RIFCSPLOWO2_01_FULL_50_28</name>
    <dbReference type="NCBI Taxonomy" id="1797471"/>
    <lineage>
        <taxon>Bacteria</taxon>
        <taxon>Candidatus Berkelbacteria</taxon>
    </lineage>
</organism>
<dbReference type="EMBL" id="MEZX01000003">
    <property type="protein sequence ID" value="OGD64349.1"/>
    <property type="molecule type" value="Genomic_DNA"/>
</dbReference>
<comment type="caution">
    <text evidence="1">The sequence shown here is derived from an EMBL/GenBank/DDBJ whole genome shotgun (WGS) entry which is preliminary data.</text>
</comment>
<dbReference type="Gene3D" id="3.30.1130.10">
    <property type="match status" value="1"/>
</dbReference>
<evidence type="ECO:0000313" key="1">
    <source>
        <dbReference type="EMBL" id="OGD64349.1"/>
    </source>
</evidence>
<proteinExistence type="predicted"/>